<sequence>MFLDVKIACATNSEGPALGPVPENNEAKHAEVEIFKEEQGQILFEMERQMAAGRIPRELGNLSFLVSLDLGSNNFHGNLPREMTCLHQLKFLDLSFNNFGGEVPSWFGFLHQL</sequence>
<protein>
    <submittedName>
        <fullName evidence="1">Uncharacterized protein</fullName>
    </submittedName>
</protein>
<dbReference type="Proteomes" id="UP000222542">
    <property type="component" value="Unassembled WGS sequence"/>
</dbReference>
<reference evidence="1 2" key="2">
    <citation type="journal article" date="2017" name="Genome Biol.">
        <title>New reference genome sequences of hot pepper reveal the massive evolution of plant disease-resistance genes by retroduplication.</title>
        <authorList>
            <person name="Kim S."/>
            <person name="Park J."/>
            <person name="Yeom S.I."/>
            <person name="Kim Y.M."/>
            <person name="Seo E."/>
            <person name="Kim K.T."/>
            <person name="Kim M.S."/>
            <person name="Lee J.M."/>
            <person name="Cheong K."/>
            <person name="Shin H.S."/>
            <person name="Kim S.B."/>
            <person name="Han K."/>
            <person name="Lee J."/>
            <person name="Park M."/>
            <person name="Lee H.A."/>
            <person name="Lee H.Y."/>
            <person name="Lee Y."/>
            <person name="Oh S."/>
            <person name="Lee J.H."/>
            <person name="Choi E."/>
            <person name="Choi E."/>
            <person name="Lee S.E."/>
            <person name="Jeon J."/>
            <person name="Kim H."/>
            <person name="Choi G."/>
            <person name="Song H."/>
            <person name="Lee J."/>
            <person name="Lee S.C."/>
            <person name="Kwon J.K."/>
            <person name="Lee H.Y."/>
            <person name="Koo N."/>
            <person name="Hong Y."/>
            <person name="Kim R.W."/>
            <person name="Kang W.H."/>
            <person name="Huh J.H."/>
            <person name="Kang B.C."/>
            <person name="Yang T.J."/>
            <person name="Lee Y.H."/>
            <person name="Bennetzen J.L."/>
            <person name="Choi D."/>
        </authorList>
    </citation>
    <scope>NUCLEOTIDE SEQUENCE [LARGE SCALE GENOMIC DNA]</scope>
    <source>
        <strain evidence="2">cv. CM334</strain>
    </source>
</reference>
<reference evidence="1 2" key="1">
    <citation type="journal article" date="2014" name="Nat. Genet.">
        <title>Genome sequence of the hot pepper provides insights into the evolution of pungency in Capsicum species.</title>
        <authorList>
            <person name="Kim S."/>
            <person name="Park M."/>
            <person name="Yeom S.I."/>
            <person name="Kim Y.M."/>
            <person name="Lee J.M."/>
            <person name="Lee H.A."/>
            <person name="Seo E."/>
            <person name="Choi J."/>
            <person name="Cheong K."/>
            <person name="Kim K.T."/>
            <person name="Jung K."/>
            <person name="Lee G.W."/>
            <person name="Oh S.K."/>
            <person name="Bae C."/>
            <person name="Kim S.B."/>
            <person name="Lee H.Y."/>
            <person name="Kim S.Y."/>
            <person name="Kim M.S."/>
            <person name="Kang B.C."/>
            <person name="Jo Y.D."/>
            <person name="Yang H.B."/>
            <person name="Jeong H.J."/>
            <person name="Kang W.H."/>
            <person name="Kwon J.K."/>
            <person name="Shin C."/>
            <person name="Lim J.Y."/>
            <person name="Park J.H."/>
            <person name="Huh J.H."/>
            <person name="Kim J.S."/>
            <person name="Kim B.D."/>
            <person name="Cohen O."/>
            <person name="Paran I."/>
            <person name="Suh M.C."/>
            <person name="Lee S.B."/>
            <person name="Kim Y.K."/>
            <person name="Shin Y."/>
            <person name="Noh S.J."/>
            <person name="Park J."/>
            <person name="Seo Y.S."/>
            <person name="Kwon S.Y."/>
            <person name="Kim H.A."/>
            <person name="Park J.M."/>
            <person name="Kim H.J."/>
            <person name="Choi S.B."/>
            <person name="Bosland P.W."/>
            <person name="Reeves G."/>
            <person name="Jo S.H."/>
            <person name="Lee B.W."/>
            <person name="Cho H.T."/>
            <person name="Choi H.S."/>
            <person name="Lee M.S."/>
            <person name="Yu Y."/>
            <person name="Do Choi Y."/>
            <person name="Park B.S."/>
            <person name="van Deynze A."/>
            <person name="Ashrafi H."/>
            <person name="Hill T."/>
            <person name="Kim W.T."/>
            <person name="Pai H.S."/>
            <person name="Ahn H.K."/>
            <person name="Yeam I."/>
            <person name="Giovannoni J.J."/>
            <person name="Rose J.K."/>
            <person name="Sorensen I."/>
            <person name="Lee S.J."/>
            <person name="Kim R.W."/>
            <person name="Choi I.Y."/>
            <person name="Choi B.S."/>
            <person name="Lim J.S."/>
            <person name="Lee Y.H."/>
            <person name="Choi D."/>
        </authorList>
    </citation>
    <scope>NUCLEOTIDE SEQUENCE [LARGE SCALE GENOMIC DNA]</scope>
    <source>
        <strain evidence="2">cv. CM334</strain>
    </source>
</reference>
<name>A0A2G2ZLZ8_CAPAN</name>
<dbReference type="SUPFAM" id="SSF52058">
    <property type="entry name" value="L domain-like"/>
    <property type="match status" value="1"/>
</dbReference>
<dbReference type="PANTHER" id="PTHR48054">
    <property type="entry name" value="RECEPTOR KINASE-LIKE PROTEIN XA21"/>
    <property type="match status" value="1"/>
</dbReference>
<organism evidence="1 2">
    <name type="scientific">Capsicum annuum</name>
    <name type="common">Capsicum pepper</name>
    <dbReference type="NCBI Taxonomy" id="4072"/>
    <lineage>
        <taxon>Eukaryota</taxon>
        <taxon>Viridiplantae</taxon>
        <taxon>Streptophyta</taxon>
        <taxon>Embryophyta</taxon>
        <taxon>Tracheophyta</taxon>
        <taxon>Spermatophyta</taxon>
        <taxon>Magnoliopsida</taxon>
        <taxon>eudicotyledons</taxon>
        <taxon>Gunneridae</taxon>
        <taxon>Pentapetalae</taxon>
        <taxon>asterids</taxon>
        <taxon>lamiids</taxon>
        <taxon>Solanales</taxon>
        <taxon>Solanaceae</taxon>
        <taxon>Solanoideae</taxon>
        <taxon>Capsiceae</taxon>
        <taxon>Capsicum</taxon>
    </lineage>
</organism>
<dbReference type="PANTHER" id="PTHR48054:SF82">
    <property type="entry name" value="LRR RECEPTOR-LIKE SERINE_THREONINE-PROTEIN KINASE FLS2"/>
    <property type="match status" value="1"/>
</dbReference>
<dbReference type="Gramene" id="PHT83028">
    <property type="protein sequence ID" value="PHT83028"/>
    <property type="gene ID" value="T459_11471"/>
</dbReference>
<gene>
    <name evidence="1" type="ORF">T459_11471</name>
</gene>
<dbReference type="STRING" id="4072.A0A2G2ZLZ8"/>
<dbReference type="EMBL" id="AYRZ02000004">
    <property type="protein sequence ID" value="PHT83028.1"/>
    <property type="molecule type" value="Genomic_DNA"/>
</dbReference>
<proteinExistence type="predicted"/>
<dbReference type="InterPro" id="IPR032675">
    <property type="entry name" value="LRR_dom_sf"/>
</dbReference>
<dbReference type="InterPro" id="IPR001611">
    <property type="entry name" value="Leu-rich_rpt"/>
</dbReference>
<dbReference type="Pfam" id="PF00560">
    <property type="entry name" value="LRR_1"/>
    <property type="match status" value="2"/>
</dbReference>
<evidence type="ECO:0000313" key="1">
    <source>
        <dbReference type="EMBL" id="PHT83028.1"/>
    </source>
</evidence>
<evidence type="ECO:0000313" key="2">
    <source>
        <dbReference type="Proteomes" id="UP000222542"/>
    </source>
</evidence>
<accession>A0A2G2ZLZ8</accession>
<dbReference type="AlphaFoldDB" id="A0A2G2ZLZ8"/>
<dbReference type="Gene3D" id="3.80.10.10">
    <property type="entry name" value="Ribonuclease Inhibitor"/>
    <property type="match status" value="1"/>
</dbReference>
<dbReference type="InterPro" id="IPR052592">
    <property type="entry name" value="LRR-RLK"/>
</dbReference>
<comment type="caution">
    <text evidence="1">The sequence shown here is derived from an EMBL/GenBank/DDBJ whole genome shotgun (WGS) entry which is preliminary data.</text>
</comment>
<keyword evidence="2" id="KW-1185">Reference proteome</keyword>